<dbReference type="OrthoDB" id="179394at2"/>
<dbReference type="SUPFAM" id="SSF56112">
    <property type="entry name" value="Protein kinase-like (PK-like)"/>
    <property type="match status" value="1"/>
</dbReference>
<dbReference type="STRING" id="1385514.N782_10865"/>
<dbReference type="Pfam" id="PF04655">
    <property type="entry name" value="APH_6_hur"/>
    <property type="match status" value="1"/>
</dbReference>
<dbReference type="InterPro" id="IPR011009">
    <property type="entry name" value="Kinase-like_dom_sf"/>
</dbReference>
<keyword evidence="2" id="KW-1185">Reference proteome</keyword>
<gene>
    <name evidence="1" type="ORF">N782_10865</name>
</gene>
<sequence length="302" mass="35242">MRIQHSFMNNVRLHFKENGEKWLNELPSILSYCEEKWEMVIQKPYNLSINYVAPAIMKDNNEVVVKVCIPGLEFRDEVEALKLFENQKMNTLLDYDLNRGILILEKLIPGATLVEVGDERQETLIAANILKNLHIKAPRKSSLHTTKQREKNLEEIITQYPTGLGPISVEELHKALDIFTSMNKTAKHDWLLHGDFHHYNILSSDHYGWMSIDPKGLIGEREYDLIQYMLNNLPLENAYETIENRVNLFTEELSLKKDRLLLWGYCHSVLSTAWSVDKDGTYSKPFFKGISIFEDLYNEYFT</sequence>
<evidence type="ECO:0000313" key="1">
    <source>
        <dbReference type="EMBL" id="KGP72736.1"/>
    </source>
</evidence>
<protein>
    <submittedName>
        <fullName evidence="1">Hydrogenase expression protein HypB</fullName>
    </submittedName>
</protein>
<dbReference type="GO" id="GO:0016773">
    <property type="term" value="F:phosphotransferase activity, alcohol group as acceptor"/>
    <property type="evidence" value="ECO:0007669"/>
    <property type="project" value="InterPro"/>
</dbReference>
<dbReference type="eggNOG" id="COG3570">
    <property type="taxonomic scope" value="Bacteria"/>
</dbReference>
<dbReference type="AlphaFoldDB" id="A0A0A2TF47"/>
<dbReference type="InterPro" id="IPR006748">
    <property type="entry name" value="NH2Glyco/OHUrea_AB-resist_kin"/>
</dbReference>
<dbReference type="GO" id="GO:0019748">
    <property type="term" value="P:secondary metabolic process"/>
    <property type="evidence" value="ECO:0007669"/>
    <property type="project" value="InterPro"/>
</dbReference>
<dbReference type="RefSeq" id="WP_052111289.1">
    <property type="nucleotide sequence ID" value="NZ_AVBF01000024.1"/>
</dbReference>
<reference evidence="1 2" key="1">
    <citation type="journal article" date="2015" name="Stand. Genomic Sci.">
        <title>High quality draft genome sequence of the moderately halophilic bacterium Pontibacillus yanchengensis Y32(T) and comparison among Pontibacillus genomes.</title>
        <authorList>
            <person name="Huang J."/>
            <person name="Qiao Z.X."/>
            <person name="Tang J.W."/>
            <person name="Wang G."/>
        </authorList>
    </citation>
    <scope>NUCLEOTIDE SEQUENCE [LARGE SCALE GENOMIC DNA]</scope>
    <source>
        <strain evidence="1 2">Y32</strain>
    </source>
</reference>
<dbReference type="EMBL" id="AVBF01000024">
    <property type="protein sequence ID" value="KGP72736.1"/>
    <property type="molecule type" value="Genomic_DNA"/>
</dbReference>
<proteinExistence type="predicted"/>
<dbReference type="Proteomes" id="UP000030147">
    <property type="component" value="Unassembled WGS sequence"/>
</dbReference>
<evidence type="ECO:0000313" key="2">
    <source>
        <dbReference type="Proteomes" id="UP000030147"/>
    </source>
</evidence>
<accession>A0A0A2TF47</accession>
<name>A0A0A2TF47_9BACI</name>
<organism evidence="1 2">
    <name type="scientific">Pontibacillus yanchengensis Y32</name>
    <dbReference type="NCBI Taxonomy" id="1385514"/>
    <lineage>
        <taxon>Bacteria</taxon>
        <taxon>Bacillati</taxon>
        <taxon>Bacillota</taxon>
        <taxon>Bacilli</taxon>
        <taxon>Bacillales</taxon>
        <taxon>Bacillaceae</taxon>
        <taxon>Pontibacillus</taxon>
    </lineage>
</organism>
<comment type="caution">
    <text evidence="1">The sequence shown here is derived from an EMBL/GenBank/DDBJ whole genome shotgun (WGS) entry which is preliminary data.</text>
</comment>